<dbReference type="InterPro" id="IPR001245">
    <property type="entry name" value="Ser-Thr/Tyr_kinase_cat_dom"/>
</dbReference>
<evidence type="ECO:0000256" key="3">
    <source>
        <dbReference type="PROSITE-ProRule" id="PRU10141"/>
    </source>
</evidence>
<evidence type="ECO:0000313" key="5">
    <source>
        <dbReference type="EMBL" id="EXX74645.1"/>
    </source>
</evidence>
<dbReference type="PANTHER" id="PTHR44329">
    <property type="entry name" value="SERINE/THREONINE-PROTEIN KINASE TNNI3K-RELATED"/>
    <property type="match status" value="1"/>
</dbReference>
<dbReference type="GO" id="GO:0005524">
    <property type="term" value="F:ATP binding"/>
    <property type="evidence" value="ECO:0007669"/>
    <property type="project" value="UniProtKB-UniRule"/>
</dbReference>
<protein>
    <submittedName>
        <fullName evidence="5">Bck1p</fullName>
    </submittedName>
</protein>
<reference evidence="5 6" key="1">
    <citation type="submission" date="2014-02" db="EMBL/GenBank/DDBJ databases">
        <title>Single nucleus genome sequencing reveals high similarity among nuclei of an endomycorrhizal fungus.</title>
        <authorList>
            <person name="Lin K."/>
            <person name="Geurts R."/>
            <person name="Zhang Z."/>
            <person name="Limpens E."/>
            <person name="Saunders D.G."/>
            <person name="Mu D."/>
            <person name="Pang E."/>
            <person name="Cao H."/>
            <person name="Cha H."/>
            <person name="Lin T."/>
            <person name="Zhou Q."/>
            <person name="Shang Y."/>
            <person name="Li Y."/>
            <person name="Ivanov S."/>
            <person name="Sharma T."/>
            <person name="Velzen R.V."/>
            <person name="Ruijter N.D."/>
            <person name="Aanen D.K."/>
            <person name="Win J."/>
            <person name="Kamoun S."/>
            <person name="Bisseling T."/>
            <person name="Huang S."/>
        </authorList>
    </citation>
    <scope>NUCLEOTIDE SEQUENCE [LARGE SCALE GENOMIC DNA]</scope>
    <source>
        <strain evidence="6">DAOM197198w</strain>
    </source>
</reference>
<sequence length="814" mass="95179">MEWIEEKIKNEDIRYFDYDQFNEISIIGRGRFGIVSKANLANTGLVALKTICSENSEEEHSEFNDEFVKELKLLREVDSHPNINRFLGITKDSEYYILVLEYANEGHLKGYLNKNFASLKWNDKIRMALDIISGLKFLHSKEIIHRDLHSKNILVNNGKLIIADFGLSKKLAEVITNSAGNRYGVVEYVEPQCFKNINYKKDKKSDIYSLGVLLWEISSGRRPYSDCPRNLLNDHIREGNREKPIEGTLPKYQKLYQICWDDKPKSRPDIEEVHEIISQLNIEDTFNLQFPQPNIHNIDDISKENDHDDLSISSNYSNRIDAVNSCNNDDNVKKFEGIFKSSDYDLDIDERKLKYKDYNIILCEKCNEKFYGYWYCRKCCINEIEEEKYRMLHGICKGCSQAMNIPCWCQSCDSNRLRLDFDKWTSGNNYVDELIKDNQSSAYSKHILEWIPYENFTDFKFIARGGFSIVYSATWTNGRIEKWDHGSNIWKRSGSFKIALKILNNSRDLSEEFLNELKFLKEFSNYCYKHIIECYGITREPLTLNYALVFELKDCDLRDYLNNYYKSLTLKDKLDIIERICLGLNCIHSCNIIHRDLHSGNILLSSKKISDVSICDFGLCGLASEIKSENSKENIYGIVPYIAPEVLRGDEFTQASDIYSLGIIINEIIFGNQPFNSRPYNEYLAIDIVCEGLRPNIRDITPEPLKEMIQKCWDENPRNRPNTDEIYDMLRDYMYTKNEGNKEHYYNFRKYTKQYEKAKNLSYNLINEFHDFMTILPSESQVSRSSSIIIIETTKTADFLEYNDCGTVVRLDGM</sequence>
<dbReference type="SUPFAM" id="SSF56112">
    <property type="entry name" value="Protein kinase-like (PK-like)"/>
    <property type="match status" value="2"/>
</dbReference>
<keyword evidence="6" id="KW-1185">Reference proteome</keyword>
<dbReference type="AlphaFoldDB" id="A0A015K4Z7"/>
<organism evidence="5 6">
    <name type="scientific">Rhizophagus irregularis (strain DAOM 197198w)</name>
    <name type="common">Glomus intraradices</name>
    <dbReference type="NCBI Taxonomy" id="1432141"/>
    <lineage>
        <taxon>Eukaryota</taxon>
        <taxon>Fungi</taxon>
        <taxon>Fungi incertae sedis</taxon>
        <taxon>Mucoromycota</taxon>
        <taxon>Glomeromycotina</taxon>
        <taxon>Glomeromycetes</taxon>
        <taxon>Glomerales</taxon>
        <taxon>Glomeraceae</taxon>
        <taxon>Rhizophagus</taxon>
    </lineage>
</organism>
<evidence type="ECO:0000313" key="6">
    <source>
        <dbReference type="Proteomes" id="UP000022910"/>
    </source>
</evidence>
<dbReference type="GO" id="GO:0004674">
    <property type="term" value="F:protein serine/threonine kinase activity"/>
    <property type="evidence" value="ECO:0007669"/>
    <property type="project" value="TreeGrafter"/>
</dbReference>
<dbReference type="PROSITE" id="PS00107">
    <property type="entry name" value="PROTEIN_KINASE_ATP"/>
    <property type="match status" value="1"/>
</dbReference>
<accession>A0A015K4Z7</accession>
<dbReference type="InterPro" id="IPR000719">
    <property type="entry name" value="Prot_kinase_dom"/>
</dbReference>
<evidence type="ECO:0000259" key="4">
    <source>
        <dbReference type="PROSITE" id="PS50011"/>
    </source>
</evidence>
<dbReference type="InterPro" id="IPR051681">
    <property type="entry name" value="Ser/Thr_Kinases-Pseudokinases"/>
</dbReference>
<dbReference type="EMBL" id="JEMT01012766">
    <property type="protein sequence ID" value="EXX74645.1"/>
    <property type="molecule type" value="Genomic_DNA"/>
</dbReference>
<dbReference type="InterPro" id="IPR017441">
    <property type="entry name" value="Protein_kinase_ATP_BS"/>
</dbReference>
<gene>
    <name evidence="5" type="ORF">RirG_049280</name>
</gene>
<evidence type="ECO:0000256" key="1">
    <source>
        <dbReference type="ARBA" id="ARBA00022741"/>
    </source>
</evidence>
<dbReference type="Gene3D" id="1.10.510.10">
    <property type="entry name" value="Transferase(Phosphotransferase) domain 1"/>
    <property type="match status" value="2"/>
</dbReference>
<dbReference type="Proteomes" id="UP000022910">
    <property type="component" value="Unassembled WGS sequence"/>
</dbReference>
<dbReference type="InterPro" id="IPR011009">
    <property type="entry name" value="Kinase-like_dom_sf"/>
</dbReference>
<keyword evidence="1 3" id="KW-0547">Nucleotide-binding</keyword>
<feature type="domain" description="Protein kinase" evidence="4">
    <location>
        <begin position="21"/>
        <end position="277"/>
    </location>
</feature>
<keyword evidence="2 3" id="KW-0067">ATP-binding</keyword>
<name>A0A015K4Z7_RHIIW</name>
<comment type="caution">
    <text evidence="5">The sequence shown here is derived from an EMBL/GenBank/DDBJ whole genome shotgun (WGS) entry which is preliminary data.</text>
</comment>
<dbReference type="HOGENOM" id="CLU_000288_7_0_1"/>
<dbReference type="PROSITE" id="PS50011">
    <property type="entry name" value="PROTEIN_KINASE_DOM"/>
    <property type="match status" value="2"/>
</dbReference>
<dbReference type="PRINTS" id="PR00109">
    <property type="entry name" value="TYRKINASE"/>
</dbReference>
<feature type="domain" description="Protein kinase" evidence="4">
    <location>
        <begin position="456"/>
        <end position="734"/>
    </location>
</feature>
<dbReference type="Pfam" id="PF07714">
    <property type="entry name" value="PK_Tyr_Ser-Thr"/>
    <property type="match status" value="2"/>
</dbReference>
<evidence type="ECO:0000256" key="2">
    <source>
        <dbReference type="ARBA" id="ARBA00022840"/>
    </source>
</evidence>
<dbReference type="PANTHER" id="PTHR44329:SF298">
    <property type="entry name" value="MIXED LINEAGE KINASE DOMAIN-LIKE PROTEIN"/>
    <property type="match status" value="1"/>
</dbReference>
<proteinExistence type="predicted"/>
<feature type="binding site" evidence="3">
    <location>
        <position position="49"/>
    </location>
    <ligand>
        <name>ATP</name>
        <dbReference type="ChEBI" id="CHEBI:30616"/>
    </ligand>
</feature>